<protein>
    <submittedName>
        <fullName evidence="1">General secretion pathway protein H</fullName>
    </submittedName>
</protein>
<dbReference type="Proteomes" id="UP000192342">
    <property type="component" value="Unassembled WGS sequence"/>
</dbReference>
<dbReference type="EMBL" id="AQQV01000003">
    <property type="protein sequence ID" value="ORE86137.1"/>
    <property type="molecule type" value="Genomic_DNA"/>
</dbReference>
<comment type="caution">
    <text evidence="1">The sequence shown here is derived from an EMBL/GenBank/DDBJ whole genome shotgun (WGS) entry which is preliminary data.</text>
</comment>
<evidence type="ECO:0000313" key="2">
    <source>
        <dbReference type="Proteomes" id="UP000192342"/>
    </source>
</evidence>
<name>A0A1Y1SBW7_9GAMM</name>
<dbReference type="RefSeq" id="WP_083562254.1">
    <property type="nucleotide sequence ID" value="NZ_AQQV01000003.1"/>
</dbReference>
<dbReference type="InterPro" id="IPR031982">
    <property type="entry name" value="PilE-like"/>
</dbReference>
<dbReference type="AlphaFoldDB" id="A0A1Y1SBW7"/>
<dbReference type="Gene3D" id="3.30.700.10">
    <property type="entry name" value="Glycoprotein, Type 4 Pilin"/>
    <property type="match status" value="1"/>
</dbReference>
<proteinExistence type="predicted"/>
<dbReference type="InterPro" id="IPR045584">
    <property type="entry name" value="Pilin-like"/>
</dbReference>
<gene>
    <name evidence="1" type="ORF">ATO7_12608</name>
</gene>
<keyword evidence="2" id="KW-1185">Reference proteome</keyword>
<dbReference type="GO" id="GO:0043683">
    <property type="term" value="P:type IV pilus assembly"/>
    <property type="evidence" value="ECO:0007669"/>
    <property type="project" value="InterPro"/>
</dbReference>
<sequence>MRTRLPHQQIGFSLLGVLVAAVLAAILSALAIPSYQSQLAKTRRHTGQSALLVLAHHMQRVYTDHGSYTPDGDPPDLPLDIAQIRDAQLYYSLALTDATSQSFVLRATPRGRQATDGILELTNTGQRRWDADNNGSITNQERHW</sequence>
<accession>A0A1Y1SBW7</accession>
<reference evidence="1 2" key="1">
    <citation type="submission" date="2013-04" db="EMBL/GenBank/DDBJ databases">
        <title>Oceanococcus atlanticus 22II-S10r2 Genome Sequencing.</title>
        <authorList>
            <person name="Lai Q."/>
            <person name="Li G."/>
            <person name="Shao Z."/>
        </authorList>
    </citation>
    <scope>NUCLEOTIDE SEQUENCE [LARGE SCALE GENOMIC DNA]</scope>
    <source>
        <strain evidence="1 2">22II-S10r2</strain>
    </source>
</reference>
<dbReference type="OrthoDB" id="5296638at2"/>
<dbReference type="STRING" id="1317117.ATO7_12608"/>
<dbReference type="SUPFAM" id="SSF54523">
    <property type="entry name" value="Pili subunits"/>
    <property type="match status" value="1"/>
</dbReference>
<organism evidence="1 2">
    <name type="scientific">Oceanococcus atlanticus</name>
    <dbReference type="NCBI Taxonomy" id="1317117"/>
    <lineage>
        <taxon>Bacteria</taxon>
        <taxon>Pseudomonadati</taxon>
        <taxon>Pseudomonadota</taxon>
        <taxon>Gammaproteobacteria</taxon>
        <taxon>Chromatiales</taxon>
        <taxon>Oceanococcaceae</taxon>
        <taxon>Oceanococcus</taxon>
    </lineage>
</organism>
<evidence type="ECO:0000313" key="1">
    <source>
        <dbReference type="EMBL" id="ORE86137.1"/>
    </source>
</evidence>
<dbReference type="Pfam" id="PF16732">
    <property type="entry name" value="ComP_DUS"/>
    <property type="match status" value="1"/>
</dbReference>